<sequence>MAEINPLAIFRISFNLADICVAGINVDEGLAIQCGFNLIAVGSRQLISIYSQDLEKDKHQGELVGSILLPKPVSDGGFLELKFLSESELFYCDSYSCSLCAASNKQWSCDTLALSWNGENSTSLLDVSSAYYSGKLFVRVAELTRAAILAFPTNNPRSLRPAQSAPDAPYVRGFSTVFGFSRGMYIYFVGSAVQPYEPFINANLGNENRTITKITRICSSDLTSQLESRIDLAIECGFGGIISVVVI</sequence>
<dbReference type="EMBL" id="UYYB01095080">
    <property type="protein sequence ID" value="VDM75238.1"/>
    <property type="molecule type" value="Genomic_DNA"/>
</dbReference>
<protein>
    <recommendedName>
        <fullName evidence="3">Sema domain-containing protein</fullName>
    </recommendedName>
</protein>
<evidence type="ECO:0000313" key="2">
    <source>
        <dbReference type="Proteomes" id="UP000270094"/>
    </source>
</evidence>
<gene>
    <name evidence="1" type="ORF">SVUK_LOCUS10236</name>
</gene>
<dbReference type="AlphaFoldDB" id="A0A3P7L7T5"/>
<name>A0A3P7L7T5_STRVU</name>
<evidence type="ECO:0000313" key="1">
    <source>
        <dbReference type="EMBL" id="VDM75238.1"/>
    </source>
</evidence>
<dbReference type="OrthoDB" id="10435310at2759"/>
<organism evidence="1 2">
    <name type="scientific">Strongylus vulgaris</name>
    <name type="common">Blood worm</name>
    <dbReference type="NCBI Taxonomy" id="40348"/>
    <lineage>
        <taxon>Eukaryota</taxon>
        <taxon>Metazoa</taxon>
        <taxon>Ecdysozoa</taxon>
        <taxon>Nematoda</taxon>
        <taxon>Chromadorea</taxon>
        <taxon>Rhabditida</taxon>
        <taxon>Rhabditina</taxon>
        <taxon>Rhabditomorpha</taxon>
        <taxon>Strongyloidea</taxon>
        <taxon>Strongylidae</taxon>
        <taxon>Strongylus</taxon>
    </lineage>
</organism>
<evidence type="ECO:0008006" key="3">
    <source>
        <dbReference type="Google" id="ProtNLM"/>
    </source>
</evidence>
<keyword evidence="2" id="KW-1185">Reference proteome</keyword>
<proteinExistence type="predicted"/>
<dbReference type="Proteomes" id="UP000270094">
    <property type="component" value="Unassembled WGS sequence"/>
</dbReference>
<accession>A0A3P7L7T5</accession>
<reference evidence="1 2" key="1">
    <citation type="submission" date="2018-11" db="EMBL/GenBank/DDBJ databases">
        <authorList>
            <consortium name="Pathogen Informatics"/>
        </authorList>
    </citation>
    <scope>NUCLEOTIDE SEQUENCE [LARGE SCALE GENOMIC DNA]</scope>
</reference>